<dbReference type="SUPFAM" id="SSF54211">
    <property type="entry name" value="Ribosomal protein S5 domain 2-like"/>
    <property type="match status" value="1"/>
</dbReference>
<dbReference type="Gene3D" id="3.30.230.30">
    <property type="entry name" value="Impact, N-terminal domain"/>
    <property type="match status" value="1"/>
</dbReference>
<dbReference type="InterPro" id="IPR001498">
    <property type="entry name" value="Impact_N"/>
</dbReference>
<dbReference type="OrthoDB" id="9813771at2"/>
<gene>
    <name evidence="2" type="ORF">MCNF_49450</name>
</gene>
<dbReference type="PANTHER" id="PTHR16301:SF20">
    <property type="entry name" value="IMPACT FAMILY MEMBER YIGZ"/>
    <property type="match status" value="1"/>
</dbReference>
<sequence length="203" mass="21376">MPFTLPHGASPAAEEVIKRSRFTARVRHVESEQSFSEFLSDVRESDRAAGHHCWAFIIGDDARIERSNDDGEPGGTAGAPILAALRSRDLTNVAAVVSRQYGGVNLGTGGLARAYSGVVLSALEGQALCPRVRAELFLLSIDHAKAGRVEAELRGRGFDVVDVEYSAQAVFTVASTDASALSAAVAGMTSGSAELVPAGHVWR</sequence>
<reference evidence="2" key="2">
    <citation type="submission" date="2020-02" db="EMBL/GenBank/DDBJ databases">
        <authorList>
            <person name="Matsumoto Y."/>
            <person name="Motooka D."/>
            <person name="Nakamura S."/>
        </authorList>
    </citation>
    <scope>NUCLEOTIDE SEQUENCE</scope>
    <source>
        <strain evidence="2">JCM 13671</strain>
    </source>
</reference>
<organism evidence="2 3">
    <name type="scientific">Mycolicibacterium confluentis</name>
    <dbReference type="NCBI Taxonomy" id="28047"/>
    <lineage>
        <taxon>Bacteria</taxon>
        <taxon>Bacillati</taxon>
        <taxon>Actinomycetota</taxon>
        <taxon>Actinomycetes</taxon>
        <taxon>Mycobacteriales</taxon>
        <taxon>Mycobacteriaceae</taxon>
        <taxon>Mycolicibacterium</taxon>
    </lineage>
</organism>
<dbReference type="Pfam" id="PF01205">
    <property type="entry name" value="Impact_N"/>
    <property type="match status" value="1"/>
</dbReference>
<dbReference type="InterPro" id="IPR023582">
    <property type="entry name" value="Impact"/>
</dbReference>
<comment type="similarity">
    <text evidence="1">Belongs to the IMPACT family.</text>
</comment>
<reference evidence="2" key="1">
    <citation type="journal article" date="2019" name="Emerg. Microbes Infect.">
        <title>Comprehensive subspecies identification of 175 nontuberculous mycobacteria species based on 7547 genomic profiles.</title>
        <authorList>
            <person name="Matsumoto Y."/>
            <person name="Kinjo T."/>
            <person name="Motooka D."/>
            <person name="Nabeya D."/>
            <person name="Jung N."/>
            <person name="Uechi K."/>
            <person name="Horii T."/>
            <person name="Iida T."/>
            <person name="Fujita J."/>
            <person name="Nakamura S."/>
        </authorList>
    </citation>
    <scope>NUCLEOTIDE SEQUENCE [LARGE SCALE GENOMIC DNA]</scope>
    <source>
        <strain evidence="2">JCM 13671</strain>
    </source>
</reference>
<dbReference type="PANTHER" id="PTHR16301">
    <property type="entry name" value="IMPACT-RELATED"/>
    <property type="match status" value="1"/>
</dbReference>
<keyword evidence="3" id="KW-1185">Reference proteome</keyword>
<dbReference type="GO" id="GO:0005737">
    <property type="term" value="C:cytoplasm"/>
    <property type="evidence" value="ECO:0007669"/>
    <property type="project" value="TreeGrafter"/>
</dbReference>
<evidence type="ECO:0000313" key="2">
    <source>
        <dbReference type="EMBL" id="BBZ36340.1"/>
    </source>
</evidence>
<evidence type="ECO:0000313" key="3">
    <source>
        <dbReference type="Proteomes" id="UP000466931"/>
    </source>
</evidence>
<dbReference type="Proteomes" id="UP000466931">
    <property type="component" value="Chromosome"/>
</dbReference>
<dbReference type="InterPro" id="IPR015269">
    <property type="entry name" value="UPF0029_Impact_C"/>
</dbReference>
<dbReference type="AlphaFoldDB" id="A0A7I7Y3Q3"/>
<dbReference type="InterPro" id="IPR036956">
    <property type="entry name" value="Impact_N_sf"/>
</dbReference>
<accession>A0A7I7Y3Q3</accession>
<name>A0A7I7Y3Q3_9MYCO</name>
<proteinExistence type="inferred from homology"/>
<evidence type="ECO:0000256" key="1">
    <source>
        <dbReference type="ARBA" id="ARBA00007665"/>
    </source>
</evidence>
<dbReference type="RefSeq" id="WP_085152107.1">
    <property type="nucleotide sequence ID" value="NZ_AP022612.1"/>
</dbReference>
<protein>
    <submittedName>
        <fullName evidence="2">Uncharacterized protein</fullName>
    </submittedName>
</protein>
<dbReference type="Pfam" id="PF09186">
    <property type="entry name" value="DUF1949"/>
    <property type="match status" value="1"/>
</dbReference>
<dbReference type="GO" id="GO:0006446">
    <property type="term" value="P:regulation of translational initiation"/>
    <property type="evidence" value="ECO:0007669"/>
    <property type="project" value="TreeGrafter"/>
</dbReference>
<dbReference type="InterPro" id="IPR020568">
    <property type="entry name" value="Ribosomal_Su5_D2-typ_SF"/>
</dbReference>
<dbReference type="EMBL" id="AP022612">
    <property type="protein sequence ID" value="BBZ36340.1"/>
    <property type="molecule type" value="Genomic_DNA"/>
</dbReference>